<evidence type="ECO:0000313" key="2">
    <source>
        <dbReference type="Proteomes" id="UP000483094"/>
    </source>
</evidence>
<dbReference type="PIRSF" id="PIRSF001220">
    <property type="entry name" value="L-ASNase_gatD"/>
    <property type="match status" value="1"/>
</dbReference>
<comment type="caution">
    <text evidence="1">The sequence shown here is derived from an EMBL/GenBank/DDBJ whole genome shotgun (WGS) entry which is preliminary data.</text>
</comment>
<dbReference type="Gene3D" id="3.40.50.40">
    <property type="match status" value="1"/>
</dbReference>
<name>A0A6G2DG32_STREE</name>
<organism evidence="1 2">
    <name type="scientific">Streptococcus pneumoniae</name>
    <dbReference type="NCBI Taxonomy" id="1313"/>
    <lineage>
        <taxon>Bacteria</taxon>
        <taxon>Bacillati</taxon>
        <taxon>Bacillota</taxon>
        <taxon>Bacilli</taxon>
        <taxon>Lactobacillales</taxon>
        <taxon>Streptococcaceae</taxon>
        <taxon>Streptococcus</taxon>
    </lineage>
</organism>
<protein>
    <submittedName>
        <fullName evidence="1">Asparaginase</fullName>
    </submittedName>
</protein>
<dbReference type="EMBL" id="WNHQ01002261">
    <property type="protein sequence ID" value="MTV75514.1"/>
    <property type="molecule type" value="Genomic_DNA"/>
</dbReference>
<accession>A0A6G2DG32</accession>
<proteinExistence type="predicted"/>
<dbReference type="InterPro" id="IPR006034">
    <property type="entry name" value="Asparaginase/glutaminase-like"/>
</dbReference>
<evidence type="ECO:0000313" key="1">
    <source>
        <dbReference type="EMBL" id="MTV75514.1"/>
    </source>
</evidence>
<reference evidence="1 2" key="1">
    <citation type="submission" date="2019-11" db="EMBL/GenBank/DDBJ databases">
        <title>Growth characteristics of pneumococcus vary with the chemical composition of the capsule and with environmental conditions.</title>
        <authorList>
            <person name="Tothpal A."/>
            <person name="Desobry K."/>
            <person name="Joshi S."/>
            <person name="Wyllie A.L."/>
            <person name="Weinberger D.M."/>
        </authorList>
    </citation>
    <scope>NUCLEOTIDE SEQUENCE [LARGE SCALE GENOMIC DNA]</scope>
    <source>
        <strain evidence="2">pnumococcus19F</strain>
    </source>
</reference>
<gene>
    <name evidence="1" type="ORF">GM540_16390</name>
</gene>
<dbReference type="InterPro" id="IPR027473">
    <property type="entry name" value="L-asparaginase_C"/>
</dbReference>
<dbReference type="Proteomes" id="UP000483094">
    <property type="component" value="Unassembled WGS sequence"/>
</dbReference>
<dbReference type="InterPro" id="IPR036152">
    <property type="entry name" value="Asp/glu_Ase-like_sf"/>
</dbReference>
<dbReference type="AlphaFoldDB" id="A0A6G2DG32"/>
<dbReference type="PIRSF" id="PIRSF500176">
    <property type="entry name" value="L_ASNase"/>
    <property type="match status" value="1"/>
</dbReference>
<sequence length="54" mass="5796">IAEPVYAYQGGGVQLQKAGVFFVKELNAQKARLKLLIALNAGLTGQALKDYMEG</sequence>
<feature type="non-terminal residue" evidence="1">
    <location>
        <position position="1"/>
    </location>
</feature>
<dbReference type="SUPFAM" id="SSF53774">
    <property type="entry name" value="Glutaminase/Asparaginase"/>
    <property type="match status" value="1"/>
</dbReference>